<feature type="domain" description="Outer membrane protein beta-barrel" evidence="7">
    <location>
        <begin position="227"/>
        <end position="412"/>
    </location>
</feature>
<reference evidence="8 9" key="1">
    <citation type="submission" date="2018-05" db="EMBL/GenBank/DDBJ databases">
        <title>Genomic Encyclopedia of Type Strains, Phase IV (KMG-IV): sequencing the most valuable type-strain genomes for metagenomic binning, comparative biology and taxonomic classification.</title>
        <authorList>
            <person name="Goeker M."/>
        </authorList>
    </citation>
    <scope>NUCLEOTIDE SEQUENCE [LARGE SCALE GENOMIC DNA]</scope>
    <source>
        <strain evidence="8 9">DSM 16791</strain>
    </source>
</reference>
<evidence type="ECO:0000256" key="4">
    <source>
        <dbReference type="ARBA" id="ARBA00023237"/>
    </source>
</evidence>
<protein>
    <submittedName>
        <fullName evidence="8">Outer membrane immunogenic protein</fullName>
    </submittedName>
</protein>
<feature type="chain" id="PRO_5016307833" evidence="6">
    <location>
        <begin position="21"/>
        <end position="412"/>
    </location>
</feature>
<dbReference type="InterPro" id="IPR011250">
    <property type="entry name" value="OMP/PagP_B-barrel"/>
</dbReference>
<gene>
    <name evidence="8" type="ORF">DFR52_101931</name>
</gene>
<dbReference type="Gene3D" id="2.40.160.20">
    <property type="match status" value="2"/>
</dbReference>
<evidence type="ECO:0000259" key="7">
    <source>
        <dbReference type="Pfam" id="PF13505"/>
    </source>
</evidence>
<evidence type="ECO:0000313" key="9">
    <source>
        <dbReference type="Proteomes" id="UP000246352"/>
    </source>
</evidence>
<dbReference type="EMBL" id="QGTR01000001">
    <property type="protein sequence ID" value="PWW04237.1"/>
    <property type="molecule type" value="Genomic_DNA"/>
</dbReference>
<evidence type="ECO:0000256" key="1">
    <source>
        <dbReference type="ARBA" id="ARBA00004442"/>
    </source>
</evidence>
<evidence type="ECO:0000256" key="6">
    <source>
        <dbReference type="SAM" id="SignalP"/>
    </source>
</evidence>
<proteinExistence type="inferred from homology"/>
<organism evidence="8 9">
    <name type="scientific">Hoeflea marina</name>
    <dbReference type="NCBI Taxonomy" id="274592"/>
    <lineage>
        <taxon>Bacteria</taxon>
        <taxon>Pseudomonadati</taxon>
        <taxon>Pseudomonadota</taxon>
        <taxon>Alphaproteobacteria</taxon>
        <taxon>Hyphomicrobiales</taxon>
        <taxon>Rhizobiaceae</taxon>
        <taxon>Hoeflea</taxon>
    </lineage>
</organism>
<keyword evidence="3" id="KW-0472">Membrane</keyword>
<accession>A0A317PTH2</accession>
<dbReference type="SUPFAM" id="SSF56925">
    <property type="entry name" value="OMPA-like"/>
    <property type="match status" value="2"/>
</dbReference>
<evidence type="ECO:0000313" key="8">
    <source>
        <dbReference type="EMBL" id="PWW04237.1"/>
    </source>
</evidence>
<dbReference type="InterPro" id="IPR027385">
    <property type="entry name" value="Beta-barrel_OMP"/>
</dbReference>
<comment type="caution">
    <text evidence="8">The sequence shown here is derived from an EMBL/GenBank/DDBJ whole genome shotgun (WGS) entry which is preliminary data.</text>
</comment>
<dbReference type="PANTHER" id="PTHR34001">
    <property type="entry name" value="BLL7405 PROTEIN"/>
    <property type="match status" value="1"/>
</dbReference>
<feature type="domain" description="Outer membrane protein beta-barrel" evidence="7">
    <location>
        <begin position="11"/>
        <end position="213"/>
    </location>
</feature>
<dbReference type="GO" id="GO:0009279">
    <property type="term" value="C:cell outer membrane"/>
    <property type="evidence" value="ECO:0007669"/>
    <property type="project" value="UniProtKB-SubCell"/>
</dbReference>
<evidence type="ECO:0000256" key="3">
    <source>
        <dbReference type="ARBA" id="ARBA00023136"/>
    </source>
</evidence>
<dbReference type="AlphaFoldDB" id="A0A317PTH2"/>
<sequence length="412" mass="42840">MRRFAVAIVAVSVSYGSAGAADMIQETGSRGFEWSGFYIGAGVGAGAAVHEVDLNFIPASLNGIGGEGVYGEVAVGYDHMVTDRFLIGVFANARYGDIKSTVSGFGFSADATLDTGYDLGARAGMLLTPTTLGYVLGGYSHQSYDVAAPGFSYDWETAGFVVGAGLETVINNRLTAKIEYAYRQYEGHDFGTGGAIELPTSTHTVLLGLNYRFGADAAAPGPGFVAATPSWTGFFVSGSVGAAGLVHELSSPLIAGSLNGLGAEGVFGTIGAGYDHEFGNGMVAGIEARGRLSGVSTSLTFPGFDASVDEEYGFDVVGRLGYKLTPSALIYGLAGYSFAHFNVDATSFGSVYDWDANGYVVGAGMEIALSDHLFAGLEYRYAGYEDEDIFDAGLLSVGPSSHSGQLTLKYKF</sequence>
<dbReference type="PANTHER" id="PTHR34001:SF3">
    <property type="entry name" value="BLL7405 PROTEIN"/>
    <property type="match status" value="1"/>
</dbReference>
<keyword evidence="4" id="KW-0998">Cell outer membrane</keyword>
<evidence type="ECO:0000256" key="2">
    <source>
        <dbReference type="ARBA" id="ARBA00022729"/>
    </source>
</evidence>
<comment type="subcellular location">
    <subcellularLocation>
        <location evidence="1">Cell outer membrane</location>
    </subcellularLocation>
</comment>
<comment type="similarity">
    <text evidence="5">Belongs to the Omp25/RopB family.</text>
</comment>
<keyword evidence="2 6" id="KW-0732">Signal</keyword>
<name>A0A317PTH2_9HYPH</name>
<dbReference type="Pfam" id="PF13505">
    <property type="entry name" value="OMP_b-brl"/>
    <property type="match status" value="2"/>
</dbReference>
<evidence type="ECO:0000256" key="5">
    <source>
        <dbReference type="ARBA" id="ARBA00038306"/>
    </source>
</evidence>
<dbReference type="InterPro" id="IPR051692">
    <property type="entry name" value="OMP-like"/>
</dbReference>
<keyword evidence="9" id="KW-1185">Reference proteome</keyword>
<feature type="signal peptide" evidence="6">
    <location>
        <begin position="1"/>
        <end position="20"/>
    </location>
</feature>
<dbReference type="Proteomes" id="UP000246352">
    <property type="component" value="Unassembled WGS sequence"/>
</dbReference>